<dbReference type="VEuPathDB" id="ToxoDB:CSUI_008240"/>
<comment type="caution">
    <text evidence="2">The sequence shown here is derived from an EMBL/GenBank/DDBJ whole genome shotgun (WGS) entry which is preliminary data.</text>
</comment>
<proteinExistence type="predicted"/>
<accession>A0A2C6KN75</accession>
<keyword evidence="3" id="KW-1185">Reference proteome</keyword>
<dbReference type="Proteomes" id="UP000221165">
    <property type="component" value="Unassembled WGS sequence"/>
</dbReference>
<evidence type="ECO:0000256" key="1">
    <source>
        <dbReference type="SAM" id="Phobius"/>
    </source>
</evidence>
<evidence type="ECO:0000313" key="3">
    <source>
        <dbReference type="Proteomes" id="UP000221165"/>
    </source>
</evidence>
<evidence type="ECO:0008006" key="4">
    <source>
        <dbReference type="Google" id="ProtNLM"/>
    </source>
</evidence>
<dbReference type="EMBL" id="MIGC01004567">
    <property type="protein sequence ID" value="PHJ17932.1"/>
    <property type="molecule type" value="Genomic_DNA"/>
</dbReference>
<dbReference type="AlphaFoldDB" id="A0A2C6KN75"/>
<feature type="transmembrane region" description="Helical" evidence="1">
    <location>
        <begin position="33"/>
        <end position="56"/>
    </location>
</feature>
<organism evidence="2 3">
    <name type="scientific">Cystoisospora suis</name>
    <dbReference type="NCBI Taxonomy" id="483139"/>
    <lineage>
        <taxon>Eukaryota</taxon>
        <taxon>Sar</taxon>
        <taxon>Alveolata</taxon>
        <taxon>Apicomplexa</taxon>
        <taxon>Conoidasida</taxon>
        <taxon>Coccidia</taxon>
        <taxon>Eucoccidiorida</taxon>
        <taxon>Eimeriorina</taxon>
        <taxon>Sarcocystidae</taxon>
        <taxon>Cystoisospora</taxon>
    </lineage>
</organism>
<name>A0A2C6KN75_9APIC</name>
<keyword evidence="1" id="KW-1133">Transmembrane helix</keyword>
<evidence type="ECO:0000313" key="2">
    <source>
        <dbReference type="EMBL" id="PHJ17932.1"/>
    </source>
</evidence>
<protein>
    <recommendedName>
        <fullName evidence="4">Transmembrane protein</fullName>
    </recommendedName>
</protein>
<dbReference type="GeneID" id="94431585"/>
<reference evidence="2 3" key="1">
    <citation type="journal article" date="2017" name="Int. J. Parasitol.">
        <title>The genome of the protozoan parasite Cystoisospora suis and a reverse vaccinology approach to identify vaccine candidates.</title>
        <authorList>
            <person name="Palmieri N."/>
            <person name="Shrestha A."/>
            <person name="Ruttkowski B."/>
            <person name="Beck T."/>
            <person name="Vogl C."/>
            <person name="Tomley F."/>
            <person name="Blake D.P."/>
            <person name="Joachim A."/>
        </authorList>
    </citation>
    <scope>NUCLEOTIDE SEQUENCE [LARGE SCALE GENOMIC DNA]</scope>
    <source>
        <strain evidence="2 3">Wien I</strain>
    </source>
</reference>
<gene>
    <name evidence="2" type="ORF">CSUI_008240</name>
</gene>
<keyword evidence="1" id="KW-0812">Transmembrane</keyword>
<sequence>MKKQSTHLSLLFLLSVHLTRFPGASLLPFFDSFFLFFPIPFLPTIIMSLSFFLSLLSTSPALVRRYLQGFSKED</sequence>
<keyword evidence="1" id="KW-0472">Membrane</keyword>
<dbReference type="RefSeq" id="XP_067919646.1">
    <property type="nucleotide sequence ID" value="XM_068068374.1"/>
</dbReference>